<dbReference type="Gene3D" id="3.40.50.1000">
    <property type="entry name" value="HAD superfamily/HAD-like"/>
    <property type="match status" value="1"/>
</dbReference>
<evidence type="ECO:0000313" key="7">
    <source>
        <dbReference type="Proteomes" id="UP000011554"/>
    </source>
</evidence>
<evidence type="ECO:0000256" key="3">
    <source>
        <dbReference type="ARBA" id="ARBA00022723"/>
    </source>
</evidence>
<dbReference type="InterPro" id="IPR051400">
    <property type="entry name" value="HAD-like_hydrolase"/>
</dbReference>
<dbReference type="InterPro" id="IPR023198">
    <property type="entry name" value="PGP-like_dom2"/>
</dbReference>
<dbReference type="SFLD" id="SFLDG01129">
    <property type="entry name" value="C1.5:_HAD__Beta-PGM__Phosphata"/>
    <property type="match status" value="1"/>
</dbReference>
<keyword evidence="5" id="KW-0460">Magnesium</keyword>
<dbReference type="PATRIC" id="fig|29540.5.peg.2192"/>
<name>M0ASQ5_NATA1</name>
<keyword evidence="3" id="KW-0479">Metal-binding</keyword>
<reference evidence="6 7" key="1">
    <citation type="journal article" date="2014" name="PLoS Genet.">
        <title>Phylogenetically driven sequencing of extremely halophilic archaea reveals strategies for static and dynamic osmo-response.</title>
        <authorList>
            <person name="Becker E.A."/>
            <person name="Seitzer P.M."/>
            <person name="Tritt A."/>
            <person name="Larsen D."/>
            <person name="Krusor M."/>
            <person name="Yao A.I."/>
            <person name="Wu D."/>
            <person name="Madern D."/>
            <person name="Eisen J.A."/>
            <person name="Darling A.E."/>
            <person name="Facciotti M.T."/>
        </authorList>
    </citation>
    <scope>NUCLEOTIDE SEQUENCE [LARGE SCALE GENOMIC DNA]</scope>
    <source>
        <strain evidence="6 7">DSM 12278</strain>
    </source>
</reference>
<sequence length="225" mass="24313">MYFDLDGTLCTYDESFESLFRRAVSPHGTPTDAAYEAYVERLLTALDRCEPDPYRRGFETVTEEIDLDATPAALAANYCDIEVDATVVTADAKRVLDTVAATNPTGIITNGDGEQQRAKLEFHGLDDRVDEVLVSNSHGVRKPDRELFELAKARLDADEFVYVGDSYDEDIVGVREAGFRTVYVDGGSVAAEDAAAADGIVSSVGELLDDDSLPAALEGPFASQA</sequence>
<comment type="similarity">
    <text evidence="2">Belongs to the HAD-like hydrolase superfamily.</text>
</comment>
<accession>M0ASQ5</accession>
<dbReference type="EMBL" id="AOIO01000028">
    <property type="protein sequence ID" value="ELZ00978.1"/>
    <property type="molecule type" value="Genomic_DNA"/>
</dbReference>
<organism evidence="6 7">
    <name type="scientific">Natrialba asiatica (strain ATCC 700177 / DSM 12278 / JCM 9576 / FERM P-10747 / NBRC 102637 / 172P1)</name>
    <dbReference type="NCBI Taxonomy" id="29540"/>
    <lineage>
        <taxon>Archaea</taxon>
        <taxon>Methanobacteriati</taxon>
        <taxon>Methanobacteriota</taxon>
        <taxon>Stenosarchaea group</taxon>
        <taxon>Halobacteria</taxon>
        <taxon>Halobacteriales</taxon>
        <taxon>Natrialbaceae</taxon>
        <taxon>Natrialba</taxon>
    </lineage>
</organism>
<dbReference type="AlphaFoldDB" id="M0ASQ5"/>
<gene>
    <name evidence="6" type="ORF">C481_10785</name>
</gene>
<evidence type="ECO:0000256" key="1">
    <source>
        <dbReference type="ARBA" id="ARBA00001946"/>
    </source>
</evidence>
<evidence type="ECO:0000256" key="2">
    <source>
        <dbReference type="ARBA" id="ARBA00007958"/>
    </source>
</evidence>
<evidence type="ECO:0000256" key="4">
    <source>
        <dbReference type="ARBA" id="ARBA00022801"/>
    </source>
</evidence>
<dbReference type="InterPro" id="IPR023214">
    <property type="entry name" value="HAD_sf"/>
</dbReference>
<dbReference type="eggNOG" id="arCOG02291">
    <property type="taxonomic scope" value="Archaea"/>
</dbReference>
<dbReference type="Pfam" id="PF00702">
    <property type="entry name" value="Hydrolase"/>
    <property type="match status" value="1"/>
</dbReference>
<evidence type="ECO:0000313" key="6">
    <source>
        <dbReference type="EMBL" id="ELZ00978.1"/>
    </source>
</evidence>
<dbReference type="InterPro" id="IPR036412">
    <property type="entry name" value="HAD-like_sf"/>
</dbReference>
<dbReference type="InterPro" id="IPR006439">
    <property type="entry name" value="HAD-SF_hydro_IA"/>
</dbReference>
<dbReference type="SFLD" id="SFLDS00003">
    <property type="entry name" value="Haloacid_Dehalogenase"/>
    <property type="match status" value="1"/>
</dbReference>
<dbReference type="GO" id="GO:0046872">
    <property type="term" value="F:metal ion binding"/>
    <property type="evidence" value="ECO:0007669"/>
    <property type="project" value="UniProtKB-KW"/>
</dbReference>
<dbReference type="RefSeq" id="WP_006109192.1">
    <property type="nucleotide sequence ID" value="NZ_AOIO01000028.1"/>
</dbReference>
<comment type="caution">
    <text evidence="6">The sequence shown here is derived from an EMBL/GenBank/DDBJ whole genome shotgun (WGS) entry which is preliminary data.</text>
</comment>
<dbReference type="GO" id="GO:0044281">
    <property type="term" value="P:small molecule metabolic process"/>
    <property type="evidence" value="ECO:0007669"/>
    <property type="project" value="UniProtKB-ARBA"/>
</dbReference>
<dbReference type="NCBIfam" id="TIGR01549">
    <property type="entry name" value="HAD-SF-IA-v1"/>
    <property type="match status" value="1"/>
</dbReference>
<comment type="cofactor">
    <cofactor evidence="1">
        <name>Mg(2+)</name>
        <dbReference type="ChEBI" id="CHEBI:18420"/>
    </cofactor>
</comment>
<protein>
    <submittedName>
        <fullName evidence="6">HAD-superfamily hydrolase</fullName>
    </submittedName>
</protein>
<keyword evidence="7" id="KW-1185">Reference proteome</keyword>
<dbReference type="GO" id="GO:0016791">
    <property type="term" value="F:phosphatase activity"/>
    <property type="evidence" value="ECO:0007669"/>
    <property type="project" value="TreeGrafter"/>
</dbReference>
<dbReference type="Gene3D" id="1.10.150.240">
    <property type="entry name" value="Putative phosphatase, domain 2"/>
    <property type="match status" value="1"/>
</dbReference>
<proteinExistence type="inferred from homology"/>
<dbReference type="SUPFAM" id="SSF56784">
    <property type="entry name" value="HAD-like"/>
    <property type="match status" value="1"/>
</dbReference>
<dbReference type="PANTHER" id="PTHR46470">
    <property type="entry name" value="N-ACYLNEURAMINATE-9-PHOSPHATASE"/>
    <property type="match status" value="1"/>
</dbReference>
<dbReference type="OrthoDB" id="131325at2157"/>
<keyword evidence="4 6" id="KW-0378">Hydrolase</keyword>
<dbReference type="Proteomes" id="UP000011554">
    <property type="component" value="Unassembled WGS sequence"/>
</dbReference>
<dbReference type="STRING" id="29540.C481_10785"/>
<evidence type="ECO:0000256" key="5">
    <source>
        <dbReference type="ARBA" id="ARBA00022842"/>
    </source>
</evidence>
<dbReference type="PANTHER" id="PTHR46470:SF2">
    <property type="entry name" value="GLYCERALDEHYDE 3-PHOSPHATE PHOSPHATASE"/>
    <property type="match status" value="1"/>
</dbReference>